<comment type="similarity">
    <text evidence="11">Belongs to the ubiA prenyltransferase family.</text>
</comment>
<evidence type="ECO:0000256" key="7">
    <source>
        <dbReference type="ARBA" id="ARBA00023128"/>
    </source>
</evidence>
<dbReference type="InterPro" id="IPR016315">
    <property type="entry name" value="Protohaem_IX_farnesylTrfase_mt"/>
</dbReference>
<dbReference type="AlphaFoldDB" id="G3B3Z5"/>
<dbReference type="HOGENOM" id="CLU_029631_2_1_1"/>
<evidence type="ECO:0000256" key="2">
    <source>
        <dbReference type="ARBA" id="ARBA00016335"/>
    </source>
</evidence>
<keyword evidence="4 12" id="KW-0812">Transmembrane</keyword>
<dbReference type="FunFam" id="1.10.357.140:FF:000004">
    <property type="entry name" value="Protoheme IX farnesyltransferase, mitochondrial"/>
    <property type="match status" value="1"/>
</dbReference>
<evidence type="ECO:0000256" key="3">
    <source>
        <dbReference type="ARBA" id="ARBA00022679"/>
    </source>
</evidence>
<dbReference type="NCBIfam" id="TIGR01473">
    <property type="entry name" value="cyoE_ctaB"/>
    <property type="match status" value="1"/>
</dbReference>
<sequence length="414" mass="46478">MSSKLLMVNRLNHINNFNFFFNNTKKRLVVSQNFLNNQYLLNQRHLYKNSQPASQSADSKRVLHEVTSKVLTCQDSHIPFKVTPKKVAIEETSLKALIRPYIKLTKPNLTVLVMLSSISSYALSPYTVSIQELMFLAIGTTLCSGAANAINMGREPEFDRRMVRTSNRPIVTGQLTSTQAYQFAAATGALGAIMLNYGVNPTVAILGVMNIVLYGGIYTTLKRKSIINTWVGALVGAIPPLMGWAASSSLWHPGAWCLAGLLYAWQFPHFNSLSHNIAQQYKDAGYIMTAAENPRLNARVSLRYSLLMFPICFGLSYFDVTDWMFSVDSSIVNAWLAYLAYQFWSQQKINYQSAKGPTVEGLQKANVHARKLFWGSVYHLPAVLMLAMVHKKGQWDRLFTYLGIYEGENNKTLA</sequence>
<keyword evidence="8 11" id="KW-0350">Heme biosynthesis</keyword>
<dbReference type="HAMAP" id="MF_00154">
    <property type="entry name" value="CyoE_CtaB"/>
    <property type="match status" value="1"/>
</dbReference>
<evidence type="ECO:0000313" key="13">
    <source>
        <dbReference type="EMBL" id="EGV63898.1"/>
    </source>
</evidence>
<dbReference type="PANTHER" id="PTHR43448:SF2">
    <property type="entry name" value="PROTOHEME IX FARNESYLTRANSFERASE, MITOCHONDRIAL"/>
    <property type="match status" value="1"/>
</dbReference>
<dbReference type="KEGG" id="cten:18245747"/>
<feature type="transmembrane region" description="Helical" evidence="12">
    <location>
        <begin position="226"/>
        <end position="244"/>
    </location>
</feature>
<dbReference type="PIRSF" id="PIRSF001773">
    <property type="entry name" value="COX10"/>
    <property type="match status" value="1"/>
</dbReference>
<accession>G3B3Z5</accession>
<keyword evidence="14" id="KW-1185">Reference proteome</keyword>
<dbReference type="Gene3D" id="1.10.357.140">
    <property type="entry name" value="UbiA prenyltransferase"/>
    <property type="match status" value="1"/>
</dbReference>
<reference evidence="13 14" key="1">
    <citation type="journal article" date="2011" name="Proc. Natl. Acad. Sci. U.S.A.">
        <title>Comparative genomics of xylose-fermenting fungi for enhanced biofuel production.</title>
        <authorList>
            <person name="Wohlbach D.J."/>
            <person name="Kuo A."/>
            <person name="Sato T.K."/>
            <person name="Potts K.M."/>
            <person name="Salamov A.A."/>
            <person name="LaButti K.M."/>
            <person name="Sun H."/>
            <person name="Clum A."/>
            <person name="Pangilinan J.L."/>
            <person name="Lindquist E.A."/>
            <person name="Lucas S."/>
            <person name="Lapidus A."/>
            <person name="Jin M."/>
            <person name="Gunawan C."/>
            <person name="Balan V."/>
            <person name="Dale B.E."/>
            <person name="Jeffries T.W."/>
            <person name="Zinkel R."/>
            <person name="Barry K.W."/>
            <person name="Grigoriev I.V."/>
            <person name="Gasch A.P."/>
        </authorList>
    </citation>
    <scope>NUCLEOTIDE SEQUENCE [LARGE SCALE GENOMIC DNA]</scope>
    <source>
        <strain evidence="14">ATCC 10573 / BCRC 21748 / CBS 615 / JCM 9827 / NBRC 10315 / NRRL Y-1498 / VKM Y-70</strain>
    </source>
</reference>
<dbReference type="GO" id="GO:0008495">
    <property type="term" value="F:protoheme IX farnesyltransferase activity"/>
    <property type="evidence" value="ECO:0007669"/>
    <property type="project" value="InterPro"/>
</dbReference>
<evidence type="ECO:0000256" key="5">
    <source>
        <dbReference type="ARBA" id="ARBA00022946"/>
    </source>
</evidence>
<keyword evidence="5" id="KW-0809">Transit peptide</keyword>
<dbReference type="GO" id="GO:0006784">
    <property type="term" value="P:heme A biosynthetic process"/>
    <property type="evidence" value="ECO:0007669"/>
    <property type="project" value="TreeGrafter"/>
</dbReference>
<keyword evidence="9 11" id="KW-0472">Membrane</keyword>
<dbReference type="Proteomes" id="UP000000707">
    <property type="component" value="Unassembled WGS sequence"/>
</dbReference>
<dbReference type="OrthoDB" id="3064516at2759"/>
<feature type="transmembrane region" description="Helical" evidence="12">
    <location>
        <begin position="372"/>
        <end position="389"/>
    </location>
</feature>
<evidence type="ECO:0000256" key="10">
    <source>
        <dbReference type="ARBA" id="ARBA00030253"/>
    </source>
</evidence>
<dbReference type="STRING" id="590646.G3B3Z5"/>
<keyword evidence="6 12" id="KW-1133">Transmembrane helix</keyword>
<evidence type="ECO:0000256" key="11">
    <source>
        <dbReference type="PIRNR" id="PIRNR001773"/>
    </source>
</evidence>
<dbReference type="CDD" id="cd13957">
    <property type="entry name" value="PT_UbiA_Cox10"/>
    <property type="match status" value="1"/>
</dbReference>
<dbReference type="Pfam" id="PF01040">
    <property type="entry name" value="UbiA"/>
    <property type="match status" value="1"/>
</dbReference>
<comment type="function">
    <text evidence="11">Converts protoheme IX and farnesyl diphosphate to heme O.</text>
</comment>
<evidence type="ECO:0000256" key="1">
    <source>
        <dbReference type="ARBA" id="ARBA00004225"/>
    </source>
</evidence>
<dbReference type="InterPro" id="IPR000537">
    <property type="entry name" value="UbiA_prenyltransferase"/>
</dbReference>
<keyword evidence="3 11" id="KW-0808">Transferase</keyword>
<dbReference type="InterPro" id="IPR044878">
    <property type="entry name" value="UbiA_sf"/>
</dbReference>
<feature type="transmembrane region" description="Helical" evidence="12">
    <location>
        <begin position="201"/>
        <end position="219"/>
    </location>
</feature>
<dbReference type="GO" id="GO:0031966">
    <property type="term" value="C:mitochondrial membrane"/>
    <property type="evidence" value="ECO:0007669"/>
    <property type="project" value="UniProtKB-SubCell"/>
</dbReference>
<dbReference type="InterPro" id="IPR006369">
    <property type="entry name" value="Protohaem_IX_farnesylTrfase"/>
</dbReference>
<dbReference type="eggNOG" id="KOG1380">
    <property type="taxonomic scope" value="Eukaryota"/>
</dbReference>
<proteinExistence type="inferred from homology"/>
<organism evidence="14">
    <name type="scientific">Candida tenuis (strain ATCC 10573 / BCRC 21748 / CBS 615 / JCM 9827 / NBRC 10315 / NRRL Y-1498 / VKM Y-70)</name>
    <name type="common">Yeast</name>
    <name type="synonym">Yamadazyma tenuis</name>
    <dbReference type="NCBI Taxonomy" id="590646"/>
    <lineage>
        <taxon>Eukaryota</taxon>
        <taxon>Fungi</taxon>
        <taxon>Dikarya</taxon>
        <taxon>Ascomycota</taxon>
        <taxon>Saccharomycotina</taxon>
        <taxon>Pichiomycetes</taxon>
        <taxon>Debaryomycetaceae</taxon>
        <taxon>Yamadazyma</taxon>
    </lineage>
</organism>
<protein>
    <recommendedName>
        <fullName evidence="2 11">Protoheme IX farnesyltransferase, mitochondrial</fullName>
        <ecNumber evidence="11">2.5.1.-</ecNumber>
    </recommendedName>
    <alternativeName>
        <fullName evidence="10 11">Heme O synthase</fullName>
    </alternativeName>
</protein>
<name>G3B3Z5_CANTC</name>
<evidence type="ECO:0000256" key="4">
    <source>
        <dbReference type="ARBA" id="ARBA00022692"/>
    </source>
</evidence>
<keyword evidence="7 11" id="KW-0496">Mitochondrion</keyword>
<dbReference type="EC" id="2.5.1.-" evidence="11"/>
<evidence type="ECO:0000313" key="14">
    <source>
        <dbReference type="Proteomes" id="UP000000707"/>
    </source>
</evidence>
<feature type="transmembrane region" description="Helical" evidence="12">
    <location>
        <begin position="109"/>
        <end position="127"/>
    </location>
</feature>
<evidence type="ECO:0000256" key="12">
    <source>
        <dbReference type="SAM" id="Phobius"/>
    </source>
</evidence>
<dbReference type="PROSITE" id="PS00943">
    <property type="entry name" value="UBIA"/>
    <property type="match status" value="1"/>
</dbReference>
<dbReference type="EMBL" id="GL996521">
    <property type="protein sequence ID" value="EGV63898.1"/>
    <property type="molecule type" value="Genomic_DNA"/>
</dbReference>
<comment type="subcellular location">
    <subcellularLocation>
        <location evidence="1">Mitochondrion membrane</location>
        <topology evidence="1">Multi-pass membrane protein</topology>
    </subcellularLocation>
</comment>
<evidence type="ECO:0000256" key="6">
    <source>
        <dbReference type="ARBA" id="ARBA00022989"/>
    </source>
</evidence>
<gene>
    <name evidence="13" type="ORF">CANTEDRAFT_104692</name>
</gene>
<dbReference type="GeneID" id="18245747"/>
<evidence type="ECO:0000256" key="8">
    <source>
        <dbReference type="ARBA" id="ARBA00023133"/>
    </source>
</evidence>
<dbReference type="PANTHER" id="PTHR43448">
    <property type="entry name" value="PROTOHEME IX FARNESYLTRANSFERASE, MITOCHONDRIAL"/>
    <property type="match status" value="1"/>
</dbReference>
<dbReference type="InterPro" id="IPR030470">
    <property type="entry name" value="UbiA_prenylTrfase_CS"/>
</dbReference>
<evidence type="ECO:0000256" key="9">
    <source>
        <dbReference type="ARBA" id="ARBA00023136"/>
    </source>
</evidence>